<dbReference type="OrthoDB" id="9777345at2"/>
<keyword evidence="5" id="KW-1185">Reference proteome</keyword>
<dbReference type="Proteomes" id="UP000315010">
    <property type="component" value="Unassembled WGS sequence"/>
</dbReference>
<evidence type="ECO:0000256" key="1">
    <source>
        <dbReference type="SAM" id="SignalP"/>
    </source>
</evidence>
<dbReference type="PANTHER" id="PTHR36509:SF2">
    <property type="entry name" value="BLL3101 PROTEIN"/>
    <property type="match status" value="1"/>
</dbReference>
<reference evidence="4 5" key="1">
    <citation type="submission" date="2019-02" db="EMBL/GenBank/DDBJ databases">
        <title>Deep-cultivation of Planctomycetes and their phenomic and genomic characterization uncovers novel biology.</title>
        <authorList>
            <person name="Wiegand S."/>
            <person name="Jogler M."/>
            <person name="Boedeker C."/>
            <person name="Pinto D."/>
            <person name="Vollmers J."/>
            <person name="Rivas-Marin E."/>
            <person name="Kohn T."/>
            <person name="Peeters S.H."/>
            <person name="Heuer A."/>
            <person name="Rast P."/>
            <person name="Oberbeckmann S."/>
            <person name="Bunk B."/>
            <person name="Jeske O."/>
            <person name="Meyerdierks A."/>
            <person name="Storesund J.E."/>
            <person name="Kallscheuer N."/>
            <person name="Luecker S."/>
            <person name="Lage O.M."/>
            <person name="Pohl T."/>
            <person name="Merkel B.J."/>
            <person name="Hornburger P."/>
            <person name="Mueller R.-W."/>
            <person name="Bruemmer F."/>
            <person name="Labrenz M."/>
            <person name="Spormann A.M."/>
            <person name="Op Den Camp H."/>
            <person name="Overmann J."/>
            <person name="Amann R."/>
            <person name="Jetten M.S.M."/>
            <person name="Mascher T."/>
            <person name="Medema M.H."/>
            <person name="Devos D.P."/>
            <person name="Kaster A.-K."/>
            <person name="Ovreas L."/>
            <person name="Rohde M."/>
            <person name="Galperin M.Y."/>
            <person name="Jogler C."/>
        </authorList>
    </citation>
    <scope>NUCLEOTIDE SEQUENCE [LARGE SCALE GENOMIC DNA]</scope>
    <source>
        <strain evidence="4 5">CA13</strain>
    </source>
</reference>
<evidence type="ECO:0008006" key="6">
    <source>
        <dbReference type="Google" id="ProtNLM"/>
    </source>
</evidence>
<dbReference type="InterPro" id="IPR010621">
    <property type="entry name" value="DUF1214"/>
</dbReference>
<evidence type="ECO:0000313" key="4">
    <source>
        <dbReference type="EMBL" id="TWT84342.1"/>
    </source>
</evidence>
<protein>
    <recommendedName>
        <fullName evidence="6">DUF1214 domain-containing protein</fullName>
    </recommendedName>
</protein>
<evidence type="ECO:0000259" key="2">
    <source>
        <dbReference type="Pfam" id="PF06742"/>
    </source>
</evidence>
<gene>
    <name evidence="4" type="ORF">CA13_58190</name>
</gene>
<feature type="chain" id="PRO_5022728045" description="DUF1214 domain-containing protein" evidence="1">
    <location>
        <begin position="27"/>
        <end position="370"/>
    </location>
</feature>
<name>A0A5C5ZAH7_9BACT</name>
<feature type="signal peptide" evidence="1">
    <location>
        <begin position="1"/>
        <end position="26"/>
    </location>
</feature>
<dbReference type="AlphaFoldDB" id="A0A5C5ZAH7"/>
<comment type="caution">
    <text evidence="4">The sequence shown here is derived from an EMBL/GenBank/DDBJ whole genome shotgun (WGS) entry which is preliminary data.</text>
</comment>
<dbReference type="Gene3D" id="2.60.120.1600">
    <property type="match status" value="1"/>
</dbReference>
<keyword evidence="1" id="KW-0732">Signal</keyword>
<organism evidence="4 5">
    <name type="scientific">Novipirellula herctigrandis</name>
    <dbReference type="NCBI Taxonomy" id="2527986"/>
    <lineage>
        <taxon>Bacteria</taxon>
        <taxon>Pseudomonadati</taxon>
        <taxon>Planctomycetota</taxon>
        <taxon>Planctomycetia</taxon>
        <taxon>Pirellulales</taxon>
        <taxon>Pirellulaceae</taxon>
        <taxon>Novipirellula</taxon>
    </lineage>
</organism>
<dbReference type="Pfam" id="PF06742">
    <property type="entry name" value="DUF1214"/>
    <property type="match status" value="1"/>
</dbReference>
<dbReference type="SUPFAM" id="SSF160935">
    <property type="entry name" value="VPA0735-like"/>
    <property type="match status" value="1"/>
</dbReference>
<dbReference type="RefSeq" id="WP_146402017.1">
    <property type="nucleotide sequence ID" value="NZ_SJPJ01000001.1"/>
</dbReference>
<dbReference type="PANTHER" id="PTHR36509">
    <property type="entry name" value="BLL3101 PROTEIN"/>
    <property type="match status" value="1"/>
</dbReference>
<dbReference type="EMBL" id="SJPJ01000001">
    <property type="protein sequence ID" value="TWT84342.1"/>
    <property type="molecule type" value="Genomic_DNA"/>
</dbReference>
<evidence type="ECO:0000313" key="5">
    <source>
        <dbReference type="Proteomes" id="UP000315010"/>
    </source>
</evidence>
<accession>A0A5C5ZAH7</accession>
<sequence length="370" mass="40559" precursor="true">MKTLNPSAAAVILSAFIMGLSGIASAQEDKSPTIPVDESNFVESMSDIYFGQVVDAVGTNVIQHNRATANIKSQGIIRENRDTLYSKVVIDARGGFRLTLPAAGKTYMAALILNYNTGLVREARDQGDVGTYMAHSDRPRVIEITREAAGTDFVYILFRTQTDNSAEGNAAGAKLQDAIKLEIHGDPKDWKPQNFDTKQRDKLADLYKSHLAEYVARGAHFGYQEDSVVKEGGEKAADVRRHYAAFGWGGQLERYATYLTTPVIKGKDGTAVTLKVTPFKVREDLNGFWSYTVYDAGGWIATENNIINNESAVLNPDGTLTLRLGTKEDCGTDANRMDLPKGGFTIVTRIYNTAKEIPLSDRASHIPIPK</sequence>
<dbReference type="Pfam" id="PF06863">
    <property type="entry name" value="DUF1254"/>
    <property type="match status" value="1"/>
</dbReference>
<evidence type="ECO:0000259" key="3">
    <source>
        <dbReference type="Pfam" id="PF06863"/>
    </source>
</evidence>
<feature type="domain" description="DUF1214" evidence="2">
    <location>
        <begin position="285"/>
        <end position="354"/>
    </location>
</feature>
<proteinExistence type="predicted"/>
<feature type="domain" description="DUF1254" evidence="3">
    <location>
        <begin position="60"/>
        <end position="181"/>
    </location>
</feature>
<dbReference type="InterPro" id="IPR010679">
    <property type="entry name" value="DUF1254"/>
</dbReference>